<dbReference type="EMBL" id="JAEFBJ010000004">
    <property type="protein sequence ID" value="KAG7620373.1"/>
    <property type="molecule type" value="Genomic_DNA"/>
</dbReference>
<dbReference type="Pfam" id="PF22926">
    <property type="entry name" value="C1-like_CT"/>
    <property type="match status" value="1"/>
</dbReference>
<evidence type="ECO:0000259" key="2">
    <source>
        <dbReference type="SMART" id="SM00109"/>
    </source>
</evidence>
<gene>
    <name evidence="3" type="ORF">ISN44_As04g013820</name>
</gene>
<dbReference type="InterPro" id="IPR053192">
    <property type="entry name" value="Vacuole_Formation_Reg"/>
</dbReference>
<proteinExistence type="predicted"/>
<dbReference type="PANTHER" id="PTHR32410:SF167">
    <property type="entry name" value="CYSTEINE_HISTIDINE-RICH C1 DOMAIN FAMILY PROTEIN"/>
    <property type="match status" value="1"/>
</dbReference>
<feature type="domain" description="Phorbol-ester/DAG-type" evidence="2">
    <location>
        <begin position="122"/>
        <end position="171"/>
    </location>
</feature>
<feature type="domain" description="Phorbol-ester/DAG-type" evidence="2">
    <location>
        <begin position="365"/>
        <end position="417"/>
    </location>
</feature>
<dbReference type="PANTHER" id="PTHR32410">
    <property type="entry name" value="CYSTEINE/HISTIDINE-RICH C1 DOMAIN FAMILY PROTEIN"/>
    <property type="match status" value="1"/>
</dbReference>
<dbReference type="InterPro" id="IPR002219">
    <property type="entry name" value="PKC_DAG/PE"/>
</dbReference>
<feature type="domain" description="Phorbol-ester/DAG-type" evidence="2">
    <location>
        <begin position="478"/>
        <end position="523"/>
    </location>
</feature>
<dbReference type="InterPro" id="IPR054483">
    <property type="entry name" value="DC1-like_CT"/>
</dbReference>
<feature type="domain" description="Phorbol-ester/DAG-type" evidence="2">
    <location>
        <begin position="175"/>
        <end position="222"/>
    </location>
</feature>
<protein>
    <submittedName>
        <fullName evidence="3">Protein kinase C-like phorbol ester/diacylglycerol-binding domain</fullName>
    </submittedName>
</protein>
<keyword evidence="3" id="KW-0418">Kinase</keyword>
<name>A0A8T2EEN3_ARASU</name>
<evidence type="ECO:0000313" key="3">
    <source>
        <dbReference type="EMBL" id="KAG7620373.1"/>
    </source>
</evidence>
<evidence type="ECO:0000313" key="4">
    <source>
        <dbReference type="Proteomes" id="UP000694251"/>
    </source>
</evidence>
<organism evidence="3 4">
    <name type="scientific">Arabidopsis suecica</name>
    <name type="common">Swedish thale-cress</name>
    <name type="synonym">Cardaminopsis suecica</name>
    <dbReference type="NCBI Taxonomy" id="45249"/>
    <lineage>
        <taxon>Eukaryota</taxon>
        <taxon>Viridiplantae</taxon>
        <taxon>Streptophyta</taxon>
        <taxon>Embryophyta</taxon>
        <taxon>Tracheophyta</taxon>
        <taxon>Spermatophyta</taxon>
        <taxon>Magnoliopsida</taxon>
        <taxon>eudicotyledons</taxon>
        <taxon>Gunneridae</taxon>
        <taxon>Pentapetalae</taxon>
        <taxon>rosids</taxon>
        <taxon>malvids</taxon>
        <taxon>Brassicales</taxon>
        <taxon>Brassicaceae</taxon>
        <taxon>Camelineae</taxon>
        <taxon>Arabidopsis</taxon>
    </lineage>
</organism>
<keyword evidence="1" id="KW-0677">Repeat</keyword>
<dbReference type="Proteomes" id="UP000694251">
    <property type="component" value="Chromosome 4"/>
</dbReference>
<accession>A0A8T2EEN3</accession>
<dbReference type="OrthoDB" id="1596030at2759"/>
<dbReference type="InterPro" id="IPR004146">
    <property type="entry name" value="DC1"/>
</dbReference>
<dbReference type="Pfam" id="PF03107">
    <property type="entry name" value="C1_2"/>
    <property type="match status" value="8"/>
</dbReference>
<dbReference type="GO" id="GO:0016301">
    <property type="term" value="F:kinase activity"/>
    <property type="evidence" value="ECO:0007669"/>
    <property type="project" value="UniProtKB-KW"/>
</dbReference>
<comment type="caution">
    <text evidence="3">The sequence shown here is derived from an EMBL/GenBank/DDBJ whole genome shotgun (WGS) entry which is preliminary data.</text>
</comment>
<keyword evidence="3" id="KW-0808">Transferase</keyword>
<evidence type="ECO:0000256" key="1">
    <source>
        <dbReference type="ARBA" id="ARBA00022737"/>
    </source>
</evidence>
<reference evidence="3 4" key="1">
    <citation type="submission" date="2020-12" db="EMBL/GenBank/DDBJ databases">
        <title>Concerted genomic and epigenomic changes stabilize Arabidopsis allopolyploids.</title>
        <authorList>
            <person name="Chen Z."/>
        </authorList>
    </citation>
    <scope>NUCLEOTIDE SEQUENCE [LARGE SCALE GENOMIC DNA]</scope>
    <source>
        <strain evidence="3">As9502</strain>
        <tissue evidence="3">Leaf</tissue>
    </source>
</reference>
<dbReference type="SMART" id="SM00109">
    <property type="entry name" value="C1"/>
    <property type="match status" value="4"/>
</dbReference>
<keyword evidence="4" id="KW-1185">Reference proteome</keyword>
<dbReference type="AlphaFoldDB" id="A0A8T2EEN3"/>
<sequence length="642" mass="73810">MSTYDKLRRYYLLYQTRGLKCDGCNLGRDYYSIGHRCFRSGLFFHNECAESSVEIHNLYHPQHSLHIKVLKQNEDVHGECKLCRGNLAKIYYQCSTCDFAIDLICARKKVVATIEVPKTHDHPLSLIPKMITFTCHLCGLLDDRFPYACNLCDITFHKDCAESTPEINYSCHPQHLLKRLTHAPSYTDGKCCLCGSKLHNLFYHCSICNFSVDVNCEKNPPSFTLFHPKAHEHKLTLMPQRSFVCSACGMDDDLNPYVCPQCNFMIHRSCIDIPRVIKIYRHDHHICYNNFLDAGDWKCGICHKKINWTCGAYSCSECPDLVMHLRCATRFGIWDGIELEGISKNTLKVKSYEEIEEGVIKHFSHDHTLKFKEGSDGNGECIQCTICTYPIFSNPFYSCMECDDFILHKKCVDLPKKKIDSFYKMSTSLITNYQGNAENICNACQNIYQGFSYLSDDGNTLLDVRCGSISEPFFHESHPHSLYVSYLTGGRFCNACGEKATMVLSCEECEFVLDIKCSTLPNIVKHENDKDHLLSLCYGENKCEQCWCEMCEETINPKKWFYSCDHCGIAFHIRCTLGDFIWFKPEKKSESSTNCVILNNRASRPFCYSCNSRCKYPSILFFYGKTLCSLQCFQQKVYAILA</sequence>